<protein>
    <submittedName>
        <fullName evidence="2">Uncharacterized protein</fullName>
    </submittedName>
</protein>
<dbReference type="Proteomes" id="UP000188354">
    <property type="component" value="Unassembled WGS sequence"/>
</dbReference>
<dbReference type="AlphaFoldDB" id="A0A394DGJ4"/>
<evidence type="ECO:0000313" key="2">
    <source>
        <dbReference type="EMBL" id="OIW22055.1"/>
    </source>
</evidence>
<evidence type="ECO:0000256" key="1">
    <source>
        <dbReference type="SAM" id="MobiDB-lite"/>
    </source>
</evidence>
<comment type="caution">
    <text evidence="2">The sequence shown here is derived from an EMBL/GenBank/DDBJ whole genome shotgun (WGS) entry which is preliminary data.</text>
</comment>
<reference evidence="2 3" key="1">
    <citation type="journal article" date="2017" name="Plant Biotechnol. J.">
        <title>A comprehensive draft genome sequence for lupin (Lupinus angustifolius), an emerging health food: insights into plant-microbe interactions and legume evolution.</title>
        <authorList>
            <person name="Hane J.K."/>
            <person name="Ming Y."/>
            <person name="Kamphuis L.G."/>
            <person name="Nelson M.N."/>
            <person name="Garg G."/>
            <person name="Atkins C.A."/>
            <person name="Bayer P.E."/>
            <person name="Bravo A."/>
            <person name="Bringans S."/>
            <person name="Cannon S."/>
            <person name="Edwards D."/>
            <person name="Foley R."/>
            <person name="Gao L.L."/>
            <person name="Harrison M.J."/>
            <person name="Huang W."/>
            <person name="Hurgobin B."/>
            <person name="Li S."/>
            <person name="Liu C.W."/>
            <person name="McGrath A."/>
            <person name="Morahan G."/>
            <person name="Murray J."/>
            <person name="Weller J."/>
            <person name="Jian J."/>
            <person name="Singh K.B."/>
        </authorList>
    </citation>
    <scope>NUCLEOTIDE SEQUENCE [LARGE SCALE GENOMIC DNA]</scope>
    <source>
        <strain evidence="3">cv. Tanjil</strain>
        <tissue evidence="2">Whole plant</tissue>
    </source>
</reference>
<gene>
    <name evidence="2" type="ORF">TanjilG_32376</name>
</gene>
<dbReference type="EMBL" id="MLAU01053351">
    <property type="protein sequence ID" value="OIW22055.1"/>
    <property type="molecule type" value="Genomic_DNA"/>
</dbReference>
<keyword evidence="3" id="KW-1185">Reference proteome</keyword>
<feature type="non-terminal residue" evidence="2">
    <location>
        <position position="1"/>
    </location>
</feature>
<evidence type="ECO:0000313" key="3">
    <source>
        <dbReference type="Proteomes" id="UP000188354"/>
    </source>
</evidence>
<proteinExistence type="predicted"/>
<name>A0A394DGJ4_LUPAN</name>
<feature type="region of interest" description="Disordered" evidence="1">
    <location>
        <begin position="1"/>
        <end position="50"/>
    </location>
</feature>
<organism evidence="2 3">
    <name type="scientific">Lupinus angustifolius</name>
    <name type="common">Narrow-leaved blue lupine</name>
    <dbReference type="NCBI Taxonomy" id="3871"/>
    <lineage>
        <taxon>Eukaryota</taxon>
        <taxon>Viridiplantae</taxon>
        <taxon>Streptophyta</taxon>
        <taxon>Embryophyta</taxon>
        <taxon>Tracheophyta</taxon>
        <taxon>Spermatophyta</taxon>
        <taxon>Magnoliopsida</taxon>
        <taxon>eudicotyledons</taxon>
        <taxon>Gunneridae</taxon>
        <taxon>Pentapetalae</taxon>
        <taxon>rosids</taxon>
        <taxon>fabids</taxon>
        <taxon>Fabales</taxon>
        <taxon>Fabaceae</taxon>
        <taxon>Papilionoideae</taxon>
        <taxon>50 kb inversion clade</taxon>
        <taxon>genistoids sensu lato</taxon>
        <taxon>core genistoids</taxon>
        <taxon>Genisteae</taxon>
        <taxon>Lupinus</taxon>
    </lineage>
</organism>
<sequence length="125" mass="14078">RHVVASPKTTGEVLVPPVRTHPTRSSGGQKKKTELAKRGSPPSPVKAPQRRLTTIGSKEKEKMAVSRRHLQPISDYTEQIALAVSLHYQHEVWSSSLSSRWGCRKERRSSTFSFFFLFQPNPIAV</sequence>
<accession>A0A394DGJ4</accession>
<dbReference type="Gramene" id="OIW22055">
    <property type="protein sequence ID" value="OIW22055"/>
    <property type="gene ID" value="TanjilG_32376"/>
</dbReference>